<dbReference type="Proteomes" id="UP001634007">
    <property type="component" value="Unassembled WGS sequence"/>
</dbReference>
<evidence type="ECO:0000313" key="2">
    <source>
        <dbReference type="Proteomes" id="UP001634007"/>
    </source>
</evidence>
<gene>
    <name evidence="1" type="ORF">ACJRO7_012089</name>
</gene>
<dbReference type="AlphaFoldDB" id="A0ABD3LHI7"/>
<evidence type="ECO:0000313" key="1">
    <source>
        <dbReference type="EMBL" id="KAL3751209.1"/>
    </source>
</evidence>
<dbReference type="EMBL" id="JBJKBG010000002">
    <property type="protein sequence ID" value="KAL3751209.1"/>
    <property type="molecule type" value="Genomic_DNA"/>
</dbReference>
<name>A0ABD3LHI7_EUCGL</name>
<reference evidence="1 2" key="1">
    <citation type="submission" date="2024-11" db="EMBL/GenBank/DDBJ databases">
        <title>Chromosome-level genome assembly of Eucalyptus globulus Labill. provides insights into its genome evolution.</title>
        <authorList>
            <person name="Li X."/>
        </authorList>
    </citation>
    <scope>NUCLEOTIDE SEQUENCE [LARGE SCALE GENOMIC DNA]</scope>
    <source>
        <strain evidence="1">CL2024</strain>
        <tissue evidence="1">Fresh tender leaves</tissue>
    </source>
</reference>
<keyword evidence="2" id="KW-1185">Reference proteome</keyword>
<organism evidence="1 2">
    <name type="scientific">Eucalyptus globulus</name>
    <name type="common">Tasmanian blue gum</name>
    <dbReference type="NCBI Taxonomy" id="34317"/>
    <lineage>
        <taxon>Eukaryota</taxon>
        <taxon>Viridiplantae</taxon>
        <taxon>Streptophyta</taxon>
        <taxon>Embryophyta</taxon>
        <taxon>Tracheophyta</taxon>
        <taxon>Spermatophyta</taxon>
        <taxon>Magnoliopsida</taxon>
        <taxon>eudicotyledons</taxon>
        <taxon>Gunneridae</taxon>
        <taxon>Pentapetalae</taxon>
        <taxon>rosids</taxon>
        <taxon>malvids</taxon>
        <taxon>Myrtales</taxon>
        <taxon>Myrtaceae</taxon>
        <taxon>Myrtoideae</taxon>
        <taxon>Eucalypteae</taxon>
        <taxon>Eucalyptus</taxon>
    </lineage>
</organism>
<protein>
    <submittedName>
        <fullName evidence="1">Uncharacterized protein</fullName>
    </submittedName>
</protein>
<accession>A0ABD3LHI7</accession>
<sequence length="118" mass="13559">MTRLHPFQEPSQPPPAAARVPVVVSPPQFDYVPWSTGLYDYSFDFKHCKIIDFKWRNVLVIAWLSGCACCCCCSFCRLKMRKQHRIDGKAIEDFRQNHRVMMASLPPVALVLADGMDR</sequence>
<proteinExistence type="predicted"/>
<comment type="caution">
    <text evidence="1">The sequence shown here is derived from an EMBL/GenBank/DDBJ whole genome shotgun (WGS) entry which is preliminary data.</text>
</comment>